<dbReference type="AlphaFoldDB" id="A0A452XLH1"/>
<keyword evidence="3" id="KW-1185">Reference proteome</keyword>
<feature type="compositionally biased region" description="Polar residues" evidence="1">
    <location>
        <begin position="60"/>
        <end position="69"/>
    </location>
</feature>
<dbReference type="EnsemblPlants" id="AET1Gv20052800.8">
    <property type="protein sequence ID" value="AET1Gv20052800.8"/>
    <property type="gene ID" value="AET1Gv20052800"/>
</dbReference>
<reference evidence="2" key="5">
    <citation type="journal article" date="2021" name="G3 (Bethesda)">
        <title>Aegilops tauschii genome assembly Aet v5.0 features greater sequence contiguity and improved annotation.</title>
        <authorList>
            <person name="Wang L."/>
            <person name="Zhu T."/>
            <person name="Rodriguez J.C."/>
            <person name="Deal K.R."/>
            <person name="Dubcovsky J."/>
            <person name="McGuire P.E."/>
            <person name="Lux T."/>
            <person name="Spannagl M."/>
            <person name="Mayer K.F.X."/>
            <person name="Baldrich P."/>
            <person name="Meyers B.C."/>
            <person name="Huo N."/>
            <person name="Gu Y.Q."/>
            <person name="Zhou H."/>
            <person name="Devos K.M."/>
            <person name="Bennetzen J.L."/>
            <person name="Unver T."/>
            <person name="Budak H."/>
            <person name="Gulick P.J."/>
            <person name="Galiba G."/>
            <person name="Kalapos B."/>
            <person name="Nelson D.R."/>
            <person name="Li P."/>
            <person name="You F.M."/>
            <person name="Luo M.C."/>
            <person name="Dvorak J."/>
        </authorList>
    </citation>
    <scope>NUCLEOTIDE SEQUENCE [LARGE SCALE GENOMIC DNA]</scope>
    <source>
        <strain evidence="2">cv. AL8/78</strain>
    </source>
</reference>
<feature type="region of interest" description="Disordered" evidence="1">
    <location>
        <begin position="1"/>
        <end position="35"/>
    </location>
</feature>
<organism evidence="2 3">
    <name type="scientific">Aegilops tauschii subsp. strangulata</name>
    <name type="common">Goatgrass</name>
    <dbReference type="NCBI Taxonomy" id="200361"/>
    <lineage>
        <taxon>Eukaryota</taxon>
        <taxon>Viridiplantae</taxon>
        <taxon>Streptophyta</taxon>
        <taxon>Embryophyta</taxon>
        <taxon>Tracheophyta</taxon>
        <taxon>Spermatophyta</taxon>
        <taxon>Magnoliopsida</taxon>
        <taxon>Liliopsida</taxon>
        <taxon>Poales</taxon>
        <taxon>Poaceae</taxon>
        <taxon>BOP clade</taxon>
        <taxon>Pooideae</taxon>
        <taxon>Triticodae</taxon>
        <taxon>Triticeae</taxon>
        <taxon>Triticinae</taxon>
        <taxon>Aegilops</taxon>
    </lineage>
</organism>
<feature type="region of interest" description="Disordered" evidence="1">
    <location>
        <begin position="53"/>
        <end position="94"/>
    </location>
</feature>
<evidence type="ECO:0000313" key="3">
    <source>
        <dbReference type="Proteomes" id="UP000015105"/>
    </source>
</evidence>
<accession>A0A452XLH1</accession>
<proteinExistence type="predicted"/>
<name>A0A452XLH1_AEGTS</name>
<reference evidence="2" key="4">
    <citation type="submission" date="2019-03" db="UniProtKB">
        <authorList>
            <consortium name="EnsemblPlants"/>
        </authorList>
    </citation>
    <scope>IDENTIFICATION</scope>
</reference>
<reference evidence="3" key="1">
    <citation type="journal article" date="2014" name="Science">
        <title>Ancient hybridizations among the ancestral genomes of bread wheat.</title>
        <authorList>
            <consortium name="International Wheat Genome Sequencing Consortium,"/>
            <person name="Marcussen T."/>
            <person name="Sandve S.R."/>
            <person name="Heier L."/>
            <person name="Spannagl M."/>
            <person name="Pfeifer M."/>
            <person name="Jakobsen K.S."/>
            <person name="Wulff B.B."/>
            <person name="Steuernagel B."/>
            <person name="Mayer K.F."/>
            <person name="Olsen O.A."/>
        </authorList>
    </citation>
    <scope>NUCLEOTIDE SEQUENCE [LARGE SCALE GENOMIC DNA]</scope>
    <source>
        <strain evidence="3">cv. AL8/78</strain>
    </source>
</reference>
<dbReference type="Gramene" id="AET1Gv20052800.8">
    <property type="protein sequence ID" value="AET1Gv20052800.8"/>
    <property type="gene ID" value="AET1Gv20052800"/>
</dbReference>
<protein>
    <submittedName>
        <fullName evidence="2">Uncharacterized protein</fullName>
    </submittedName>
</protein>
<reference evidence="2" key="3">
    <citation type="journal article" date="2017" name="Nature">
        <title>Genome sequence of the progenitor of the wheat D genome Aegilops tauschii.</title>
        <authorList>
            <person name="Luo M.C."/>
            <person name="Gu Y.Q."/>
            <person name="Puiu D."/>
            <person name="Wang H."/>
            <person name="Twardziok S.O."/>
            <person name="Deal K.R."/>
            <person name="Huo N."/>
            <person name="Zhu T."/>
            <person name="Wang L."/>
            <person name="Wang Y."/>
            <person name="McGuire P.E."/>
            <person name="Liu S."/>
            <person name="Long H."/>
            <person name="Ramasamy R.K."/>
            <person name="Rodriguez J.C."/>
            <person name="Van S.L."/>
            <person name="Yuan L."/>
            <person name="Wang Z."/>
            <person name="Xia Z."/>
            <person name="Xiao L."/>
            <person name="Anderson O.D."/>
            <person name="Ouyang S."/>
            <person name="Liang Y."/>
            <person name="Zimin A.V."/>
            <person name="Pertea G."/>
            <person name="Qi P."/>
            <person name="Bennetzen J.L."/>
            <person name="Dai X."/>
            <person name="Dawson M.W."/>
            <person name="Muller H.G."/>
            <person name="Kugler K."/>
            <person name="Rivarola-Duarte L."/>
            <person name="Spannagl M."/>
            <person name="Mayer K.F.X."/>
            <person name="Lu F.H."/>
            <person name="Bevan M.W."/>
            <person name="Leroy P."/>
            <person name="Li P."/>
            <person name="You F.M."/>
            <person name="Sun Q."/>
            <person name="Liu Z."/>
            <person name="Lyons E."/>
            <person name="Wicker T."/>
            <person name="Salzberg S.L."/>
            <person name="Devos K.M."/>
            <person name="Dvorak J."/>
        </authorList>
    </citation>
    <scope>NUCLEOTIDE SEQUENCE [LARGE SCALE GENOMIC DNA]</scope>
    <source>
        <strain evidence="2">cv. AL8/78</strain>
    </source>
</reference>
<reference evidence="3" key="2">
    <citation type="journal article" date="2017" name="Nat. Plants">
        <title>The Aegilops tauschii genome reveals multiple impacts of transposons.</title>
        <authorList>
            <person name="Zhao G."/>
            <person name="Zou C."/>
            <person name="Li K."/>
            <person name="Wang K."/>
            <person name="Li T."/>
            <person name="Gao L."/>
            <person name="Zhang X."/>
            <person name="Wang H."/>
            <person name="Yang Z."/>
            <person name="Liu X."/>
            <person name="Jiang W."/>
            <person name="Mao L."/>
            <person name="Kong X."/>
            <person name="Jiao Y."/>
            <person name="Jia J."/>
        </authorList>
    </citation>
    <scope>NUCLEOTIDE SEQUENCE [LARGE SCALE GENOMIC DNA]</scope>
    <source>
        <strain evidence="3">cv. AL8/78</strain>
    </source>
</reference>
<evidence type="ECO:0000256" key="1">
    <source>
        <dbReference type="SAM" id="MobiDB-lite"/>
    </source>
</evidence>
<dbReference type="Proteomes" id="UP000015105">
    <property type="component" value="Chromosome 1D"/>
</dbReference>
<sequence>PCQKIEIGWSSHSFRPLPPHLGRRRRRPPPKSVAARHLAPLVVASLDPAEIQGRRCRRNAASTTRSPGSSIRPRVSLGRTRATRSHGERGCSRNSNCPSRIIGFALLPIVSTALLSVHHNCISC</sequence>
<evidence type="ECO:0000313" key="2">
    <source>
        <dbReference type="EnsemblPlants" id="AET1Gv20052800.8"/>
    </source>
</evidence>